<comment type="caution">
    <text evidence="1">The sequence shown here is derived from an EMBL/GenBank/DDBJ whole genome shotgun (WGS) entry which is preliminary data.</text>
</comment>
<evidence type="ECO:0000313" key="2">
    <source>
        <dbReference type="Proteomes" id="UP000542776"/>
    </source>
</evidence>
<dbReference type="RefSeq" id="WP_183199158.1">
    <property type="nucleotide sequence ID" value="NZ_JACIEK010000002.1"/>
</dbReference>
<proteinExistence type="predicted"/>
<protein>
    <submittedName>
        <fullName evidence="1">Uncharacterized protein</fullName>
    </submittedName>
</protein>
<gene>
    <name evidence="1" type="ORF">GGR04_001444</name>
</gene>
<organism evidence="1 2">
    <name type="scientific">Aureimonas pseudogalii</name>
    <dbReference type="NCBI Taxonomy" id="1744844"/>
    <lineage>
        <taxon>Bacteria</taxon>
        <taxon>Pseudomonadati</taxon>
        <taxon>Pseudomonadota</taxon>
        <taxon>Alphaproteobacteria</taxon>
        <taxon>Hyphomicrobiales</taxon>
        <taxon>Aurantimonadaceae</taxon>
        <taxon>Aureimonas</taxon>
    </lineage>
</organism>
<sequence length="109" mass="12083">MTDSASTTADVSETASISTTDVVSKVIDYDLPADVFWTTSARRITPKGNMRFRSFPSLSKALVFLADRTEPRYRCAIDMTDARFEGQEIEQLLERMTPRAAEAGALRAS</sequence>
<evidence type="ECO:0000313" key="1">
    <source>
        <dbReference type="EMBL" id="MBB3997608.1"/>
    </source>
</evidence>
<keyword evidence="2" id="KW-1185">Reference proteome</keyword>
<dbReference type="AlphaFoldDB" id="A0A7W6H452"/>
<dbReference type="EMBL" id="JACIEK010000002">
    <property type="protein sequence ID" value="MBB3997608.1"/>
    <property type="molecule type" value="Genomic_DNA"/>
</dbReference>
<reference evidence="1 2" key="1">
    <citation type="submission" date="2020-08" db="EMBL/GenBank/DDBJ databases">
        <title>Genomic Encyclopedia of Type Strains, Phase IV (KMG-IV): sequencing the most valuable type-strain genomes for metagenomic binning, comparative biology and taxonomic classification.</title>
        <authorList>
            <person name="Goeker M."/>
        </authorList>
    </citation>
    <scope>NUCLEOTIDE SEQUENCE [LARGE SCALE GENOMIC DNA]</scope>
    <source>
        <strain evidence="1 2">DSM 102238</strain>
    </source>
</reference>
<dbReference type="Proteomes" id="UP000542776">
    <property type="component" value="Unassembled WGS sequence"/>
</dbReference>
<name>A0A7W6H452_9HYPH</name>
<accession>A0A7W6H452</accession>